<sequence>MKTLRLMILAEFHLVYSSNTSTLKGCQPSCKEGMMDKETTPTPNQPPGAKYRGAVVEDLQLPPAFCLPEDAPLSLALEAAYEREFDQLPVLNDKRKPIGYLDVKAIKSKFEKGAAGMEDRLDKHTTRFKVGSSSHPYTVIHPLTPLEELEEFFNKAGTDFALGKSFHRKWVLAVATRGDLEIFVKRRG</sequence>
<dbReference type="Proteomes" id="UP001182556">
    <property type="component" value="Unassembled WGS sequence"/>
</dbReference>
<dbReference type="PANTHER" id="PTHR42115:SF1">
    <property type="entry name" value="BETA-SYNTHASE (BETA-THIONASE), PUTATIVE (AFU_ORTHOLOGUE AFUA_3G08420)-RELATED"/>
    <property type="match status" value="1"/>
</dbReference>
<evidence type="ECO:0000256" key="1">
    <source>
        <dbReference type="PROSITE-ProRule" id="PRU00703"/>
    </source>
</evidence>
<proteinExistence type="predicted"/>
<feature type="domain" description="CBS" evidence="3">
    <location>
        <begin position="60"/>
        <end position="116"/>
    </location>
</feature>
<accession>A0AAD9FTU7</accession>
<gene>
    <name evidence="4" type="ORF">DB88DRAFT_147477</name>
</gene>
<dbReference type="Gene3D" id="3.10.580.10">
    <property type="entry name" value="CBS-domain"/>
    <property type="match status" value="1"/>
</dbReference>
<keyword evidence="2" id="KW-0732">Signal</keyword>
<evidence type="ECO:0000259" key="3">
    <source>
        <dbReference type="PROSITE" id="PS51371"/>
    </source>
</evidence>
<evidence type="ECO:0000256" key="2">
    <source>
        <dbReference type="SAM" id="SignalP"/>
    </source>
</evidence>
<protein>
    <recommendedName>
        <fullName evidence="3">CBS domain-containing protein</fullName>
    </recommendedName>
</protein>
<feature type="chain" id="PRO_5041993322" description="CBS domain-containing protein" evidence="2">
    <location>
        <begin position="18"/>
        <end position="188"/>
    </location>
</feature>
<organism evidence="4 5">
    <name type="scientific">Papiliotrema laurentii</name>
    <name type="common">Cryptococcus laurentii</name>
    <dbReference type="NCBI Taxonomy" id="5418"/>
    <lineage>
        <taxon>Eukaryota</taxon>
        <taxon>Fungi</taxon>
        <taxon>Dikarya</taxon>
        <taxon>Basidiomycota</taxon>
        <taxon>Agaricomycotina</taxon>
        <taxon>Tremellomycetes</taxon>
        <taxon>Tremellales</taxon>
        <taxon>Rhynchogastremaceae</taxon>
        <taxon>Papiliotrema</taxon>
    </lineage>
</organism>
<keyword evidence="1" id="KW-0129">CBS domain</keyword>
<dbReference type="SUPFAM" id="SSF54631">
    <property type="entry name" value="CBS-domain pair"/>
    <property type="match status" value="1"/>
</dbReference>
<evidence type="ECO:0000313" key="4">
    <source>
        <dbReference type="EMBL" id="KAK1926065.1"/>
    </source>
</evidence>
<dbReference type="InterPro" id="IPR046342">
    <property type="entry name" value="CBS_dom_sf"/>
</dbReference>
<dbReference type="EMBL" id="JAODAN010000002">
    <property type="protein sequence ID" value="KAK1926065.1"/>
    <property type="molecule type" value="Genomic_DNA"/>
</dbReference>
<reference evidence="4" key="1">
    <citation type="submission" date="2023-02" db="EMBL/GenBank/DDBJ databases">
        <title>Identification and recombinant expression of a fungal hydrolase from Papiliotrema laurentii that hydrolyzes apple cutin and clears colloidal polyester polyurethane.</title>
        <authorList>
            <consortium name="DOE Joint Genome Institute"/>
            <person name="Roman V.A."/>
            <person name="Bojanowski C."/>
            <person name="Crable B.R."/>
            <person name="Wagner D.N."/>
            <person name="Hung C.S."/>
            <person name="Nadeau L.J."/>
            <person name="Schratz L."/>
            <person name="Haridas S."/>
            <person name="Pangilinan J."/>
            <person name="Lipzen A."/>
            <person name="Na H."/>
            <person name="Yan M."/>
            <person name="Ng V."/>
            <person name="Grigoriev I.V."/>
            <person name="Spatafora J.W."/>
            <person name="Barlow D."/>
            <person name="Biffinger J."/>
            <person name="Kelley-Loughnane N."/>
            <person name="Varaljay V.A."/>
            <person name="Crookes-Goodson W.J."/>
        </authorList>
    </citation>
    <scope>NUCLEOTIDE SEQUENCE</scope>
    <source>
        <strain evidence="4">5307AH</strain>
    </source>
</reference>
<name>A0AAD9FTU7_PAPLA</name>
<keyword evidence="5" id="KW-1185">Reference proteome</keyword>
<feature type="signal peptide" evidence="2">
    <location>
        <begin position="1"/>
        <end position="17"/>
    </location>
</feature>
<evidence type="ECO:0000313" key="5">
    <source>
        <dbReference type="Proteomes" id="UP001182556"/>
    </source>
</evidence>
<comment type="caution">
    <text evidence="4">The sequence shown here is derived from an EMBL/GenBank/DDBJ whole genome shotgun (WGS) entry which is preliminary data.</text>
</comment>
<dbReference type="AlphaFoldDB" id="A0AAD9FTU7"/>
<dbReference type="PROSITE" id="PS51371">
    <property type="entry name" value="CBS"/>
    <property type="match status" value="1"/>
</dbReference>
<dbReference type="Pfam" id="PF00571">
    <property type="entry name" value="CBS"/>
    <property type="match status" value="1"/>
</dbReference>
<dbReference type="PANTHER" id="PTHR42115">
    <property type="entry name" value="BETA-SYNTHASE (BETA-THIONASE), PUTATIVE (AFU_ORTHOLOGUE AFUA_3G08420)-RELATED"/>
    <property type="match status" value="1"/>
</dbReference>
<dbReference type="InterPro" id="IPR000644">
    <property type="entry name" value="CBS_dom"/>
</dbReference>